<keyword evidence="2" id="KW-1185">Reference proteome</keyword>
<name>A0ABQ5QIK9_9BACT</name>
<sequence length="171" mass="17415">MQPRRSFLPLACLLLGLGCFGTNRSSDRAGTANGKLTVLPEAPTVVAGHTLQFSASTPWGNDVIWSVVPASEGSISTTGLFTASGPPGTATVFAVWAKDVRYVASTRVTILAPAPPAVISPHLVQAFGAAQTVPGTAISNAVVGGETVPAKTAASANEAIQVRHGFDPPVK</sequence>
<protein>
    <recommendedName>
        <fullName evidence="3">BIG2 domain-containing protein</fullName>
    </recommendedName>
</protein>
<dbReference type="RefSeq" id="WP_285576701.1">
    <property type="nucleotide sequence ID" value="NZ_BSDE01000006.1"/>
</dbReference>
<dbReference type="PROSITE" id="PS51257">
    <property type="entry name" value="PROKAR_LIPOPROTEIN"/>
    <property type="match status" value="1"/>
</dbReference>
<evidence type="ECO:0008006" key="3">
    <source>
        <dbReference type="Google" id="ProtNLM"/>
    </source>
</evidence>
<evidence type="ECO:0000313" key="2">
    <source>
        <dbReference type="Proteomes" id="UP001165069"/>
    </source>
</evidence>
<dbReference type="Proteomes" id="UP001165069">
    <property type="component" value="Unassembled WGS sequence"/>
</dbReference>
<proteinExistence type="predicted"/>
<evidence type="ECO:0000313" key="1">
    <source>
        <dbReference type="EMBL" id="GLH74419.1"/>
    </source>
</evidence>
<comment type="caution">
    <text evidence="1">The sequence shown here is derived from an EMBL/GenBank/DDBJ whole genome shotgun (WGS) entry which is preliminary data.</text>
</comment>
<organism evidence="1 2">
    <name type="scientific">Geothrix limicola</name>
    <dbReference type="NCBI Taxonomy" id="2927978"/>
    <lineage>
        <taxon>Bacteria</taxon>
        <taxon>Pseudomonadati</taxon>
        <taxon>Acidobacteriota</taxon>
        <taxon>Holophagae</taxon>
        <taxon>Holophagales</taxon>
        <taxon>Holophagaceae</taxon>
        <taxon>Geothrix</taxon>
    </lineage>
</organism>
<gene>
    <name evidence="1" type="ORF">GETHLI_29210</name>
</gene>
<dbReference type="EMBL" id="BSDE01000006">
    <property type="protein sequence ID" value="GLH74419.1"/>
    <property type="molecule type" value="Genomic_DNA"/>
</dbReference>
<accession>A0ABQ5QIK9</accession>
<reference evidence="1 2" key="1">
    <citation type="journal article" date="2023" name="Antonie Van Leeuwenhoek">
        <title>Mesoterricola silvestris gen. nov., sp. nov., Mesoterricola sediminis sp. nov., Geothrix oryzae sp. nov., Geothrix edaphica sp. nov., Geothrix rubra sp. nov., and Geothrix limicola sp. nov., six novel members of Acidobacteriota isolated from soils.</title>
        <authorList>
            <person name="Itoh H."/>
            <person name="Sugisawa Y."/>
            <person name="Mise K."/>
            <person name="Xu Z."/>
            <person name="Kuniyasu M."/>
            <person name="Ushijima N."/>
            <person name="Kawano K."/>
            <person name="Kobayashi E."/>
            <person name="Shiratori Y."/>
            <person name="Masuda Y."/>
            <person name="Senoo K."/>
        </authorList>
    </citation>
    <scope>NUCLEOTIDE SEQUENCE [LARGE SCALE GENOMIC DNA]</scope>
    <source>
        <strain evidence="1 2">Red804</strain>
    </source>
</reference>